<dbReference type="EMBL" id="DRKP01000010">
    <property type="protein sequence ID" value="HEB94959.1"/>
    <property type="molecule type" value="Genomic_DNA"/>
</dbReference>
<dbReference type="AlphaFoldDB" id="A0A831RLZ3"/>
<comment type="caution">
    <text evidence="1">The sequence shown here is derived from an EMBL/GenBank/DDBJ whole genome shotgun (WGS) entry which is preliminary data.</text>
</comment>
<evidence type="ECO:0000313" key="1">
    <source>
        <dbReference type="EMBL" id="HEB94959.1"/>
    </source>
</evidence>
<name>A0A831RLZ3_9GAMM</name>
<protein>
    <submittedName>
        <fullName evidence="1">Uncharacterized protein</fullName>
    </submittedName>
</protein>
<gene>
    <name evidence="1" type="ORF">ENI96_00840</name>
</gene>
<reference evidence="1" key="1">
    <citation type="journal article" date="2020" name="mSystems">
        <title>Genome- and Community-Level Interaction Insights into Carbon Utilization and Element Cycling Functions of Hydrothermarchaeota in Hydrothermal Sediment.</title>
        <authorList>
            <person name="Zhou Z."/>
            <person name="Liu Y."/>
            <person name="Xu W."/>
            <person name="Pan J."/>
            <person name="Luo Z.H."/>
            <person name="Li M."/>
        </authorList>
    </citation>
    <scope>NUCLEOTIDE SEQUENCE [LARGE SCALE GENOMIC DNA]</scope>
    <source>
        <strain evidence="1">HyVt-443</strain>
    </source>
</reference>
<dbReference type="Proteomes" id="UP000886251">
    <property type="component" value="Unassembled WGS sequence"/>
</dbReference>
<accession>A0A831RLZ3</accession>
<sequence>MVDRQSLEWCVEVICNKGCRAVREDMVTLEQGGDVSGLEPLSDDQRQAVLAELRAIMAVYGDSCRL</sequence>
<proteinExistence type="predicted"/>
<organism evidence="1">
    <name type="scientific">Sedimenticola thiotaurini</name>
    <dbReference type="NCBI Taxonomy" id="1543721"/>
    <lineage>
        <taxon>Bacteria</taxon>
        <taxon>Pseudomonadati</taxon>
        <taxon>Pseudomonadota</taxon>
        <taxon>Gammaproteobacteria</taxon>
        <taxon>Chromatiales</taxon>
        <taxon>Sedimenticolaceae</taxon>
        <taxon>Sedimenticola</taxon>
    </lineage>
</organism>